<dbReference type="EMBL" id="JADEZV010000001">
    <property type="protein sequence ID" value="MBE9390735.1"/>
    <property type="molecule type" value="Genomic_DNA"/>
</dbReference>
<dbReference type="InterPro" id="IPR012340">
    <property type="entry name" value="NA-bd_OB-fold"/>
</dbReference>
<dbReference type="InterPro" id="IPR036388">
    <property type="entry name" value="WH-like_DNA-bd_sf"/>
</dbReference>
<keyword evidence="8 9" id="KW-0238">DNA-binding</keyword>
<evidence type="ECO:0000256" key="3">
    <source>
        <dbReference type="ARBA" id="ARBA00022705"/>
    </source>
</evidence>
<evidence type="ECO:0000256" key="9">
    <source>
        <dbReference type="RuleBase" id="RU004070"/>
    </source>
</evidence>
<dbReference type="SUPFAM" id="SSF52540">
    <property type="entry name" value="P-loop containing nucleoside triphosphate hydrolases"/>
    <property type="match status" value="1"/>
</dbReference>
<evidence type="ECO:0000256" key="1">
    <source>
        <dbReference type="ARBA" id="ARBA00008010"/>
    </source>
</evidence>
<dbReference type="GO" id="GO:0016787">
    <property type="term" value="F:hydrolase activity"/>
    <property type="evidence" value="ECO:0007669"/>
    <property type="project" value="UniProtKB-KW"/>
</dbReference>
<dbReference type="PANTHER" id="PTHR11630:SF66">
    <property type="entry name" value="DNA REPLICATION LICENSING FACTOR MCM4"/>
    <property type="match status" value="1"/>
</dbReference>
<keyword evidence="7 9" id="KW-0067">ATP-binding</keyword>
<keyword evidence="3" id="KW-0235">DNA replication</keyword>
<accession>A0A843A7R8</accession>
<comment type="similarity">
    <text evidence="1 9">Belongs to the MCM family.</text>
</comment>
<name>A0A843A7R8_9CREN</name>
<feature type="domain" description="MCM C-terminal AAA(+) ATPase" evidence="10">
    <location>
        <begin position="296"/>
        <end position="502"/>
    </location>
</feature>
<dbReference type="GeneID" id="12450485"/>
<dbReference type="InterPro" id="IPR027417">
    <property type="entry name" value="P-loop_NTPase"/>
</dbReference>
<dbReference type="Pfam" id="PF17207">
    <property type="entry name" value="MCM_OB"/>
    <property type="match status" value="1"/>
</dbReference>
<dbReference type="SUPFAM" id="SSF50249">
    <property type="entry name" value="Nucleic acid-binding proteins"/>
    <property type="match status" value="1"/>
</dbReference>
<dbReference type="FunFam" id="3.40.50.300:FF:000826">
    <property type="entry name" value="Replicative DNA helicase Mcm"/>
    <property type="match status" value="1"/>
</dbReference>
<keyword evidence="6" id="KW-0347">Helicase</keyword>
<dbReference type="PANTHER" id="PTHR11630">
    <property type="entry name" value="DNA REPLICATION LICENSING FACTOR MCM FAMILY MEMBER"/>
    <property type="match status" value="1"/>
</dbReference>
<dbReference type="GO" id="GO:0017116">
    <property type="term" value="F:single-stranded DNA helicase activity"/>
    <property type="evidence" value="ECO:0007669"/>
    <property type="project" value="TreeGrafter"/>
</dbReference>
<reference evidence="11" key="1">
    <citation type="submission" date="2020-10" db="EMBL/GenBank/DDBJ databases">
        <title>Fervidococcus fontis strain 3639Fd - the first crenarchaeon capable of growth on lipids.</title>
        <authorList>
            <person name="Kochetkova T.V."/>
            <person name="Elcheninov A.G."/>
            <person name="Toschakov S.V."/>
            <person name="Kublanov I.V."/>
        </authorList>
    </citation>
    <scope>NUCLEOTIDE SEQUENCE</scope>
    <source>
        <strain evidence="11">3639Fd</strain>
    </source>
</reference>
<dbReference type="PRINTS" id="PR01657">
    <property type="entry name" value="MCMFAMILY"/>
</dbReference>
<evidence type="ECO:0000313" key="11">
    <source>
        <dbReference type="EMBL" id="MBE9390735.1"/>
    </source>
</evidence>
<dbReference type="Pfam" id="PF00493">
    <property type="entry name" value="MCM"/>
    <property type="match status" value="1"/>
</dbReference>
<comment type="caution">
    <text evidence="11">The sequence shown here is derived from an EMBL/GenBank/DDBJ whole genome shotgun (WGS) entry which is preliminary data.</text>
</comment>
<dbReference type="Gene3D" id="1.10.10.10">
    <property type="entry name" value="Winged helix-like DNA-binding domain superfamily/Winged helix DNA-binding domain"/>
    <property type="match status" value="1"/>
</dbReference>
<dbReference type="InterPro" id="IPR031327">
    <property type="entry name" value="MCM"/>
</dbReference>
<dbReference type="Gene3D" id="2.20.28.10">
    <property type="match status" value="1"/>
</dbReference>
<dbReference type="Gene3D" id="2.40.50.140">
    <property type="entry name" value="Nucleic acid-binding proteins"/>
    <property type="match status" value="1"/>
</dbReference>
<gene>
    <name evidence="11" type="ORF">IOK49_01365</name>
</gene>
<evidence type="ECO:0000256" key="8">
    <source>
        <dbReference type="ARBA" id="ARBA00023125"/>
    </source>
</evidence>
<dbReference type="Gene3D" id="3.40.50.300">
    <property type="entry name" value="P-loop containing nucleotide triphosphate hydrolases"/>
    <property type="match status" value="1"/>
</dbReference>
<dbReference type="RefSeq" id="WP_014558507.1">
    <property type="nucleotide sequence ID" value="NZ_JADEZV010000001.1"/>
</dbReference>
<evidence type="ECO:0000313" key="12">
    <source>
        <dbReference type="Proteomes" id="UP000652307"/>
    </source>
</evidence>
<organism evidence="11 12">
    <name type="scientific">Fervidicoccus fontis</name>
    <dbReference type="NCBI Taxonomy" id="683846"/>
    <lineage>
        <taxon>Archaea</taxon>
        <taxon>Thermoproteota</taxon>
        <taxon>Thermoprotei</taxon>
        <taxon>Fervidicoccales</taxon>
        <taxon>Fervidicoccaceae</taxon>
        <taxon>Fervidicoccus</taxon>
    </lineage>
</organism>
<proteinExistence type="inferred from homology"/>
<evidence type="ECO:0000256" key="2">
    <source>
        <dbReference type="ARBA" id="ARBA00012551"/>
    </source>
</evidence>
<dbReference type="GO" id="GO:0042555">
    <property type="term" value="C:MCM complex"/>
    <property type="evidence" value="ECO:0007669"/>
    <property type="project" value="TreeGrafter"/>
</dbReference>
<dbReference type="InterPro" id="IPR041562">
    <property type="entry name" value="MCM_lid"/>
</dbReference>
<evidence type="ECO:0000256" key="7">
    <source>
        <dbReference type="ARBA" id="ARBA00022840"/>
    </source>
</evidence>
<dbReference type="InterPro" id="IPR048907">
    <property type="entry name" value="WHD_MCM_arc"/>
</dbReference>
<dbReference type="PROSITE" id="PS50051">
    <property type="entry name" value="MCM_2"/>
    <property type="match status" value="1"/>
</dbReference>
<keyword evidence="4 9" id="KW-0547">Nucleotide-binding</keyword>
<evidence type="ECO:0000259" key="10">
    <source>
        <dbReference type="PROSITE" id="PS50051"/>
    </source>
</evidence>
<dbReference type="GO" id="GO:0003697">
    <property type="term" value="F:single-stranded DNA binding"/>
    <property type="evidence" value="ECO:0007669"/>
    <property type="project" value="TreeGrafter"/>
</dbReference>
<dbReference type="GO" id="GO:0005524">
    <property type="term" value="F:ATP binding"/>
    <property type="evidence" value="ECO:0007669"/>
    <property type="project" value="UniProtKB-KW"/>
</dbReference>
<evidence type="ECO:0000256" key="6">
    <source>
        <dbReference type="ARBA" id="ARBA00022806"/>
    </source>
</evidence>
<dbReference type="InterPro" id="IPR001208">
    <property type="entry name" value="MCM_dom"/>
</dbReference>
<protein>
    <recommendedName>
        <fullName evidence="2">DNA helicase</fullName>
        <ecNumber evidence="2">3.6.4.12</ecNumber>
    </recommendedName>
</protein>
<dbReference type="SMART" id="SM00382">
    <property type="entry name" value="AAA"/>
    <property type="match status" value="1"/>
</dbReference>
<dbReference type="AlphaFoldDB" id="A0A843A7R8"/>
<dbReference type="Gene3D" id="3.30.1640.10">
    <property type="entry name" value="mini-chromosome maintenance (MCM) complex, chain A, domain 1"/>
    <property type="match status" value="1"/>
</dbReference>
<dbReference type="InterPro" id="IPR027925">
    <property type="entry name" value="MCM_N"/>
</dbReference>
<dbReference type="InterPro" id="IPR033762">
    <property type="entry name" value="MCM_OB"/>
</dbReference>
<dbReference type="OMA" id="AQHVTYV"/>
<dbReference type="InterPro" id="IPR003593">
    <property type="entry name" value="AAA+_ATPase"/>
</dbReference>
<dbReference type="Pfam" id="PF21100">
    <property type="entry name" value="WHD_MCM"/>
    <property type="match status" value="1"/>
</dbReference>
<evidence type="ECO:0000256" key="4">
    <source>
        <dbReference type="ARBA" id="ARBA00022741"/>
    </source>
</evidence>
<dbReference type="EC" id="3.6.4.12" evidence="2"/>
<dbReference type="GO" id="GO:0006260">
    <property type="term" value="P:DNA replication"/>
    <property type="evidence" value="ECO:0007669"/>
    <property type="project" value="UniProtKB-KW"/>
</dbReference>
<dbReference type="Proteomes" id="UP000652307">
    <property type="component" value="Unassembled WGS sequence"/>
</dbReference>
<sequence length="696" mass="79010">MSSAASTSELEEEKAGYEDRLRKFLKEFYTREKEYKYKAEIKEMVNEGRNWMYVDWNDLYIYDRQLATALQNKPDEMLSYLNAAIYSSVLDFSPDYAEEKKEFFARIINLPESVPIRSIKSDYINKLIMIDGILVRVTPIKEKMFKAKFRHNIEECNQTFYWPPAGEEIKDVIEPPQVCPICGKPGNLRLIYEESQFIDYQRTVVQERPEEIPPGQIPRSIEVVLTRDLVDQARPGDRVSIVGILRVVPSQSKMKPIYDIVLDANSVLVSQKTLEEVEITREDEERILQLSKDPWIRKKIVASIAPAIYGHWDVKEAIALALFGGVQKETKDKTRIRGDIHILLVGDPGTAKSQLLQFLSRIAPRAVYTTGKGSSAAGLTAAVIRDKKSGDFYLEAGAMVLADGGVALVDEIDKMREEDRVAIHEAMEQQTVSIAKAGIVAKLNARATVIAAGNPKYGRYVEERSVADNINLPVTILSRFDLIFILKDKPSAEYDTMLASHMIHVHKEAENVTPEIPVDLLKKYISYAKRYYRPVLTEEAGNLLRDFFVEMRRIGSESQSNVVSITPRQLEALIRLAEAHAKMALKTEVTEEDALEAIRLMKVFMQQAGLMTESGVVDIDALMVGKSKSKREKMMLIEDTIRDILNETGEKCARIKDIMERLKGENISQKELEDLISKMYKDGIIVQDRFGCYSLA</sequence>
<dbReference type="Pfam" id="PF17855">
    <property type="entry name" value="MCM_lid"/>
    <property type="match status" value="1"/>
</dbReference>
<dbReference type="SMART" id="SM00350">
    <property type="entry name" value="MCM"/>
    <property type="match status" value="1"/>
</dbReference>
<dbReference type="NCBIfam" id="NF040949">
    <property type="entry name" value="minchrom_main_MCM"/>
    <property type="match status" value="1"/>
</dbReference>
<dbReference type="Pfam" id="PF14551">
    <property type="entry name" value="MCM_N"/>
    <property type="match status" value="1"/>
</dbReference>
<keyword evidence="5" id="KW-0378">Hydrolase</keyword>
<evidence type="ECO:0000256" key="5">
    <source>
        <dbReference type="ARBA" id="ARBA00022801"/>
    </source>
</evidence>